<dbReference type="AlphaFoldDB" id="A0A0M8K843"/>
<dbReference type="Proteomes" id="UP000037784">
    <property type="component" value="Unassembled WGS sequence"/>
</dbReference>
<dbReference type="PATRIC" id="fig|872965.6.peg.1148"/>
<dbReference type="STRING" id="872965.SE16_05610"/>
<keyword evidence="4" id="KW-1185">Reference proteome</keyword>
<feature type="transmembrane region" description="Helical" evidence="1">
    <location>
        <begin position="192"/>
        <end position="216"/>
    </location>
</feature>
<protein>
    <submittedName>
        <fullName evidence="2">Energy-coupling factor transport system substrate-specific component</fullName>
    </submittedName>
</protein>
<evidence type="ECO:0000256" key="1">
    <source>
        <dbReference type="SAM" id="Phobius"/>
    </source>
</evidence>
<dbReference type="Proteomes" id="UP000050502">
    <property type="component" value="Unassembled WGS sequence"/>
</dbReference>
<evidence type="ECO:0000313" key="2">
    <source>
        <dbReference type="EMBL" id="GAP62399.1"/>
    </source>
</evidence>
<feature type="transmembrane region" description="Helical" evidence="1">
    <location>
        <begin position="252"/>
        <end position="270"/>
    </location>
</feature>
<dbReference type="InParanoid" id="A0A0M8K843"/>
<name>A0A0M8K843_9CHLR</name>
<dbReference type="OrthoDB" id="5185518at2"/>
<keyword evidence="1" id="KW-0812">Transmembrane</keyword>
<feature type="transmembrane region" description="Helical" evidence="1">
    <location>
        <begin position="20"/>
        <end position="40"/>
    </location>
</feature>
<reference evidence="2 4" key="1">
    <citation type="journal article" date="2015" name="Genome Announc.">
        <title>Draft Genome Sequence of a Heterotrophic Facultative Anaerobic Thermophilic Bacterium, Ardenticatena maritima Strain 110ST.</title>
        <authorList>
            <person name="Kawaichi S."/>
            <person name="Yoshida T."/>
            <person name="Sako Y."/>
            <person name="Nakamura R."/>
        </authorList>
    </citation>
    <scope>NUCLEOTIDE SEQUENCE [LARGE SCALE GENOMIC DNA]</scope>
    <source>
        <strain evidence="2 4">110S</strain>
    </source>
</reference>
<evidence type="ECO:0000313" key="3">
    <source>
        <dbReference type="EMBL" id="KPL88306.1"/>
    </source>
</evidence>
<feature type="transmembrane region" description="Helical" evidence="1">
    <location>
        <begin position="107"/>
        <end position="127"/>
    </location>
</feature>
<accession>A0A0M8K843</accession>
<keyword evidence="1" id="KW-0472">Membrane</keyword>
<feature type="transmembrane region" description="Helical" evidence="1">
    <location>
        <begin position="160"/>
        <end position="180"/>
    </location>
</feature>
<dbReference type="InterPro" id="IPR024529">
    <property type="entry name" value="ECF_trnsprt_substrate-spec"/>
</dbReference>
<organism evidence="2 4">
    <name type="scientific">Ardenticatena maritima</name>
    <dbReference type="NCBI Taxonomy" id="872965"/>
    <lineage>
        <taxon>Bacteria</taxon>
        <taxon>Bacillati</taxon>
        <taxon>Chloroflexota</taxon>
        <taxon>Ardenticatenia</taxon>
        <taxon>Ardenticatenales</taxon>
        <taxon>Ardenticatenaceae</taxon>
        <taxon>Ardenticatena</taxon>
    </lineage>
</organism>
<comment type="caution">
    <text evidence="2">The sequence shown here is derived from an EMBL/GenBank/DDBJ whole genome shotgun (WGS) entry which is preliminary data.</text>
</comment>
<sequence>MAWRERYPRLYAWGSRLVGWLLMALVSLVGVIAFLAPFFMPEIAQTGPQNAHAQDAPLLLALLVVLALAVLFVELEHDGLNTKTVALLGILTAFNASLRLFDALLSVFNIGGFSPVFVLVIVGGYVFGARFGFLLGAMTMFVSALLTGGMGPWVPFQMFATGWMGMTAAWLARFVSPRLARGRLVARREVVALVLFGFVWGYLYGVLMNLFFWPFVGGGEMYWEPGITWRETVQRYAAFYLLTSLVWDTGRAIGNALLLSLLAAPMLRILRRFYVRFFWQPAVNVSSEQ</sequence>
<dbReference type="GO" id="GO:0022857">
    <property type="term" value="F:transmembrane transporter activity"/>
    <property type="evidence" value="ECO:0007669"/>
    <property type="project" value="InterPro"/>
</dbReference>
<reference evidence="4" key="3">
    <citation type="submission" date="2015-08" db="EMBL/GenBank/DDBJ databases">
        <title>Draft Genome Sequence of a Heterotrophic Facultative Anaerobic Bacterium Ardenticatena maritima Strain 110S.</title>
        <authorList>
            <person name="Kawaichi S."/>
            <person name="Yoshida T."/>
            <person name="Sako Y."/>
            <person name="Nakamura R."/>
        </authorList>
    </citation>
    <scope>NUCLEOTIDE SEQUENCE [LARGE SCALE GENOMIC DNA]</scope>
    <source>
        <strain evidence="4">110S</strain>
    </source>
</reference>
<keyword evidence="1" id="KW-1133">Transmembrane helix</keyword>
<evidence type="ECO:0000313" key="4">
    <source>
        <dbReference type="Proteomes" id="UP000037784"/>
    </source>
</evidence>
<dbReference type="Gene3D" id="1.10.1760.20">
    <property type="match status" value="1"/>
</dbReference>
<proteinExistence type="predicted"/>
<feature type="transmembrane region" description="Helical" evidence="1">
    <location>
        <begin position="56"/>
        <end position="73"/>
    </location>
</feature>
<feature type="transmembrane region" description="Helical" evidence="1">
    <location>
        <begin position="134"/>
        <end position="154"/>
    </location>
</feature>
<dbReference type="RefSeq" id="WP_054492330.1">
    <property type="nucleotide sequence ID" value="NZ_BBZA01000053.1"/>
</dbReference>
<dbReference type="PIRSF" id="PIRSF037395">
    <property type="entry name" value="UCP037395_ABCper"/>
    <property type="match status" value="1"/>
</dbReference>
<dbReference type="InterPro" id="IPR017196">
    <property type="entry name" value="ECF_substrate-spec_UCP037395"/>
</dbReference>
<dbReference type="EMBL" id="LGKN01000004">
    <property type="protein sequence ID" value="KPL88306.1"/>
    <property type="molecule type" value="Genomic_DNA"/>
</dbReference>
<gene>
    <name evidence="2" type="primary">cbrT</name>
    <name evidence="2" type="ORF">ARMA_0822</name>
    <name evidence="3" type="ORF">SE16_05610</name>
</gene>
<dbReference type="Pfam" id="PF12822">
    <property type="entry name" value="ECF_trnsprt"/>
    <property type="match status" value="1"/>
</dbReference>
<evidence type="ECO:0000313" key="5">
    <source>
        <dbReference type="Proteomes" id="UP000050502"/>
    </source>
</evidence>
<dbReference type="EMBL" id="BBZA01000053">
    <property type="protein sequence ID" value="GAP62399.1"/>
    <property type="molecule type" value="Genomic_DNA"/>
</dbReference>
<reference evidence="3 5" key="2">
    <citation type="submission" date="2015-07" db="EMBL/GenBank/DDBJ databases">
        <title>Whole genome sequence of Ardenticatena maritima DSM 23922.</title>
        <authorList>
            <person name="Hemp J."/>
            <person name="Ward L.M."/>
            <person name="Pace L.A."/>
            <person name="Fischer W.W."/>
        </authorList>
    </citation>
    <scope>NUCLEOTIDE SEQUENCE [LARGE SCALE GENOMIC DNA]</scope>
    <source>
        <strain evidence="3 5">110S</strain>
    </source>
</reference>
<feature type="transmembrane region" description="Helical" evidence="1">
    <location>
        <begin position="85"/>
        <end position="101"/>
    </location>
</feature>